<dbReference type="EMBL" id="JAVFWL010000002">
    <property type="protein sequence ID" value="KAK6733089.1"/>
    <property type="molecule type" value="Genomic_DNA"/>
</dbReference>
<proteinExistence type="predicted"/>
<keyword evidence="1" id="KW-0812">Transmembrane</keyword>
<feature type="transmembrane region" description="Helical" evidence="1">
    <location>
        <begin position="78"/>
        <end position="100"/>
    </location>
</feature>
<name>A0ABR1C3G5_NECAM</name>
<organism evidence="2 3">
    <name type="scientific">Necator americanus</name>
    <name type="common">Human hookworm</name>
    <dbReference type="NCBI Taxonomy" id="51031"/>
    <lineage>
        <taxon>Eukaryota</taxon>
        <taxon>Metazoa</taxon>
        <taxon>Ecdysozoa</taxon>
        <taxon>Nematoda</taxon>
        <taxon>Chromadorea</taxon>
        <taxon>Rhabditida</taxon>
        <taxon>Rhabditina</taxon>
        <taxon>Rhabditomorpha</taxon>
        <taxon>Strongyloidea</taxon>
        <taxon>Ancylostomatidae</taxon>
        <taxon>Bunostominae</taxon>
        <taxon>Necator</taxon>
    </lineage>
</organism>
<evidence type="ECO:0000313" key="3">
    <source>
        <dbReference type="Proteomes" id="UP001303046"/>
    </source>
</evidence>
<keyword evidence="1" id="KW-0472">Membrane</keyword>
<keyword evidence="1" id="KW-1133">Transmembrane helix</keyword>
<keyword evidence="3" id="KW-1185">Reference proteome</keyword>
<comment type="caution">
    <text evidence="2">The sequence shown here is derived from an EMBL/GenBank/DDBJ whole genome shotgun (WGS) entry which is preliminary data.</text>
</comment>
<dbReference type="PANTHER" id="PTHR22900:SF10">
    <property type="entry name" value="CARBOHYDRATE SULFOTRANSFERASE"/>
    <property type="match status" value="1"/>
</dbReference>
<reference evidence="2 3" key="1">
    <citation type="submission" date="2023-08" db="EMBL/GenBank/DDBJ databases">
        <title>A Necator americanus chromosomal reference genome.</title>
        <authorList>
            <person name="Ilik V."/>
            <person name="Petrzelkova K.J."/>
            <person name="Pardy F."/>
            <person name="Fuh T."/>
            <person name="Niatou-Singa F.S."/>
            <person name="Gouil Q."/>
            <person name="Baker L."/>
            <person name="Ritchie M.E."/>
            <person name="Jex A.R."/>
            <person name="Gazzola D."/>
            <person name="Li H."/>
            <person name="Toshio Fujiwara R."/>
            <person name="Zhan B."/>
            <person name="Aroian R.V."/>
            <person name="Pafco B."/>
            <person name="Schwarz E.M."/>
        </authorList>
    </citation>
    <scope>NUCLEOTIDE SEQUENCE [LARGE SCALE GENOMIC DNA]</scope>
    <source>
        <strain evidence="2 3">Aroian</strain>
        <tissue evidence="2">Whole animal</tissue>
    </source>
</reference>
<evidence type="ECO:0000313" key="2">
    <source>
        <dbReference type="EMBL" id="KAK6733089.1"/>
    </source>
</evidence>
<dbReference type="Pfam" id="PF03567">
    <property type="entry name" value="Sulfotransfer_2"/>
    <property type="match status" value="1"/>
</dbReference>
<dbReference type="PANTHER" id="PTHR22900">
    <property type="entry name" value="PROTEIN CBG14245-RELATED"/>
    <property type="match status" value="1"/>
</dbReference>
<evidence type="ECO:0000256" key="1">
    <source>
        <dbReference type="SAM" id="Phobius"/>
    </source>
</evidence>
<dbReference type="InterPro" id="IPR005331">
    <property type="entry name" value="Sulfotransferase"/>
</dbReference>
<accession>A0ABR1C3G5</accession>
<gene>
    <name evidence="2" type="primary">Necator_chrII.g4866</name>
    <name evidence="2" type="ORF">RB195_017074</name>
</gene>
<evidence type="ECO:0008006" key="4">
    <source>
        <dbReference type="Google" id="ProtNLM"/>
    </source>
</evidence>
<sequence>MNPKKTYSMEDRWRMAHFAPMTWYCPSLASLKFVRVIRYDMLQREEMAKKYDHVLQIAGVPKHQRSYIRAELTTTLMFYKNASVLMNLFFLCNLWILSYYRGSEDGYYCCFFPKKQYFAATHQVTLEPHLQGHLMKSVLLPPFVPFIQSCVIARKYNIATCLIEKVISTFQFTLFCYLNKPWLFGRGKKSLNDGRWYDRPCTNGTNFLRISQKGALRSLGRDSVFFLVTRNPLQRFVSGFMHLCIYGKNRHSRCWECGGDLACFLPKLRNLLFSYSKDPKKMFLGEDLFRVAHFGPMTWHCCSPTSLKFVRMIRYDMLHREEMAKNYDHVLQIAGVPMLQRSYIGSEFVRILPPHSTWNKANRVDIENKLLSNNSLFEIFLQLFYYDFAIFGYDFPKPRYTE</sequence>
<protein>
    <recommendedName>
        <fullName evidence="4">Carbohydrate sulfotransferase</fullName>
    </recommendedName>
</protein>
<dbReference type="InterPro" id="IPR007669">
    <property type="entry name" value="Chst-1-like"/>
</dbReference>
<dbReference type="Proteomes" id="UP001303046">
    <property type="component" value="Unassembled WGS sequence"/>
</dbReference>